<keyword evidence="2" id="KW-1185">Reference proteome</keyword>
<dbReference type="EMBL" id="WHOD01000087">
    <property type="protein sequence ID" value="NOU96163.1"/>
    <property type="molecule type" value="Genomic_DNA"/>
</dbReference>
<evidence type="ECO:0000313" key="2">
    <source>
        <dbReference type="Proteomes" id="UP000641588"/>
    </source>
</evidence>
<dbReference type="Proteomes" id="UP000641588">
    <property type="component" value="Unassembled WGS sequence"/>
</dbReference>
<dbReference type="AlphaFoldDB" id="A0A972GTQ3"/>
<dbReference type="InterPro" id="IPR023296">
    <property type="entry name" value="Glyco_hydro_beta-prop_sf"/>
</dbReference>
<evidence type="ECO:0008006" key="3">
    <source>
        <dbReference type="Google" id="ProtNLM"/>
    </source>
</evidence>
<dbReference type="Gene3D" id="2.115.10.20">
    <property type="entry name" value="Glycosyl hydrolase domain, family 43"/>
    <property type="match status" value="2"/>
</dbReference>
<dbReference type="SUPFAM" id="SSF75005">
    <property type="entry name" value="Arabinanase/levansucrase/invertase"/>
    <property type="match status" value="1"/>
</dbReference>
<evidence type="ECO:0000313" key="1">
    <source>
        <dbReference type="EMBL" id="NOU96163.1"/>
    </source>
</evidence>
<gene>
    <name evidence="1" type="ORF">GC093_23475</name>
</gene>
<protein>
    <recommendedName>
        <fullName evidence="3">Glycosyl hydrolase family 32 N-terminal domain-containing protein</fullName>
    </recommendedName>
</protein>
<organism evidence="1 2">
    <name type="scientific">Paenibacillus foliorum</name>
    <dbReference type="NCBI Taxonomy" id="2654974"/>
    <lineage>
        <taxon>Bacteria</taxon>
        <taxon>Bacillati</taxon>
        <taxon>Bacillota</taxon>
        <taxon>Bacilli</taxon>
        <taxon>Bacillales</taxon>
        <taxon>Paenibacillaceae</taxon>
        <taxon>Paenibacillus</taxon>
    </lineage>
</organism>
<dbReference type="RefSeq" id="WP_171654375.1">
    <property type="nucleotide sequence ID" value="NZ_WHOD01000087.1"/>
</dbReference>
<comment type="caution">
    <text evidence="1">The sequence shown here is derived from an EMBL/GenBank/DDBJ whole genome shotgun (WGS) entry which is preliminary data.</text>
</comment>
<name>A0A972GTQ3_9BACL</name>
<sequence>MSDQKRDVLQIGKQVEMFVDDTLIHRMEKTYLKLNPPEKKEIVLTMDQPWEGSGSGIYCSVFKDGDIYRMYYRGTFDNSSDHSNGQACCYAESRDGIHWERPELGIHEFNGSTRNNIIMLGNIAHNFSPFLDTRPGVPPQEKYKAVAGYAPRGLFTFVSEDGLHFTKFQEEPVLTKGAFDSHNLAFWDAQRNCYICYSRYFASNLEPNIEAPEDSAVFVGVRAIQYSTSEDFIHWTEPQPNEYDKGPLEHFYTNSTLPCPGAEHIYLSFPMRFMPERFKIAGHSKVGVSDNTFMTSRNGMFWKRAFREAWTRPGLDPRNWTQRSSAPAWGILETSTEEFSLYINEHYQWDDSRIRRVTVPRHRFASVHGDYTGGVFTTKLLAVGGNALMINYATSAPGSVKVGIIDESGWPISNFSTEDCDIIYGDELSYTVTWRGNADLSSFVGKAVRFKFELKDADIYALRFGDCT</sequence>
<proteinExistence type="predicted"/>
<accession>A0A972GTQ3</accession>
<reference evidence="1" key="1">
    <citation type="submission" date="2019-10" db="EMBL/GenBank/DDBJ databases">
        <title>Description of Paenibacillus glebae sp. nov.</title>
        <authorList>
            <person name="Carlier A."/>
            <person name="Qi S."/>
        </authorList>
    </citation>
    <scope>NUCLEOTIDE SEQUENCE</scope>
    <source>
        <strain evidence="1">LMG 31456</strain>
    </source>
</reference>